<protein>
    <submittedName>
        <fullName evidence="2">Uncharacterized protein</fullName>
    </submittedName>
</protein>
<keyword evidence="1" id="KW-0472">Membrane</keyword>
<dbReference type="AlphaFoldDB" id="A0A0E9X605"/>
<evidence type="ECO:0000256" key="1">
    <source>
        <dbReference type="SAM" id="Phobius"/>
    </source>
</evidence>
<dbReference type="EMBL" id="GBXM01010538">
    <property type="protein sequence ID" value="JAH98039.1"/>
    <property type="molecule type" value="Transcribed_RNA"/>
</dbReference>
<sequence>MSDENSSAAAIAFHELAVARPGCGNEQQVPHYYNVLLIMPEKWYTRAKHFMPKYIKPMTMLCVLYTCKNNEKAVCLHIKYIFILFIAILYSGTSGRYAATLQKQTWS</sequence>
<reference evidence="2" key="1">
    <citation type="submission" date="2014-11" db="EMBL/GenBank/DDBJ databases">
        <authorList>
            <person name="Amaro Gonzalez C."/>
        </authorList>
    </citation>
    <scope>NUCLEOTIDE SEQUENCE</scope>
</reference>
<accession>A0A0E9X605</accession>
<proteinExistence type="predicted"/>
<name>A0A0E9X605_ANGAN</name>
<organism evidence="2">
    <name type="scientific">Anguilla anguilla</name>
    <name type="common">European freshwater eel</name>
    <name type="synonym">Muraena anguilla</name>
    <dbReference type="NCBI Taxonomy" id="7936"/>
    <lineage>
        <taxon>Eukaryota</taxon>
        <taxon>Metazoa</taxon>
        <taxon>Chordata</taxon>
        <taxon>Craniata</taxon>
        <taxon>Vertebrata</taxon>
        <taxon>Euteleostomi</taxon>
        <taxon>Actinopterygii</taxon>
        <taxon>Neopterygii</taxon>
        <taxon>Teleostei</taxon>
        <taxon>Anguilliformes</taxon>
        <taxon>Anguillidae</taxon>
        <taxon>Anguilla</taxon>
    </lineage>
</organism>
<reference evidence="2" key="2">
    <citation type="journal article" date="2015" name="Fish Shellfish Immunol.">
        <title>Early steps in the European eel (Anguilla anguilla)-Vibrio vulnificus interaction in the gills: Role of the RtxA13 toxin.</title>
        <authorList>
            <person name="Callol A."/>
            <person name="Pajuelo D."/>
            <person name="Ebbesson L."/>
            <person name="Teles M."/>
            <person name="MacKenzie S."/>
            <person name="Amaro C."/>
        </authorList>
    </citation>
    <scope>NUCLEOTIDE SEQUENCE</scope>
</reference>
<evidence type="ECO:0000313" key="2">
    <source>
        <dbReference type="EMBL" id="JAH98039.1"/>
    </source>
</evidence>
<keyword evidence="1" id="KW-0812">Transmembrane</keyword>
<keyword evidence="1" id="KW-1133">Transmembrane helix</keyword>
<feature type="transmembrane region" description="Helical" evidence="1">
    <location>
        <begin position="80"/>
        <end position="99"/>
    </location>
</feature>